<dbReference type="EMBL" id="OZ075115">
    <property type="protein sequence ID" value="CAL5062370.1"/>
    <property type="molecule type" value="Genomic_DNA"/>
</dbReference>
<accession>A0ABC9ESY2</accession>
<evidence type="ECO:0000256" key="1">
    <source>
        <dbReference type="SAM" id="MobiDB-lite"/>
    </source>
</evidence>
<sequence>MPPPQQPPHLRFRRRPPPHHQPPPPSRRRRRPPPLHQPPPPSRCRRRRRQKEKMAHKVIHSHADLEDLQGICSPRAQQGIRSDERVYVRVVSLESVGIAHESYALLRQLVDLKSCLTPHLDLLSLVACLSLELHKVEHDLLPPLQDQEAKLEGRVVQVLLSMRNSATTLLRLAESVQGIEELCGLFEEELDDGAVSGRVKEVGIVLMDTADLVLKGTYNLVLLKERVPHLVKLISDLMATPVRIS</sequence>
<dbReference type="Proteomes" id="UP001497457">
    <property type="component" value="Chromosome 5rd"/>
</dbReference>
<gene>
    <name evidence="2" type="ORF">URODEC1_LOCUS98257</name>
</gene>
<reference evidence="3" key="1">
    <citation type="submission" date="2024-06" db="EMBL/GenBank/DDBJ databases">
        <authorList>
            <person name="Ryan C."/>
        </authorList>
    </citation>
    <scope>NUCLEOTIDE SEQUENCE [LARGE SCALE GENOMIC DNA]</scope>
</reference>
<evidence type="ECO:0000313" key="2">
    <source>
        <dbReference type="EMBL" id="CAL5062370.1"/>
    </source>
</evidence>
<keyword evidence="3" id="KW-1185">Reference proteome</keyword>
<proteinExistence type="predicted"/>
<feature type="compositionally biased region" description="Basic residues" evidence="1">
    <location>
        <begin position="43"/>
        <end position="52"/>
    </location>
</feature>
<reference evidence="2 3" key="2">
    <citation type="submission" date="2024-10" db="EMBL/GenBank/DDBJ databases">
        <authorList>
            <person name="Ryan C."/>
        </authorList>
    </citation>
    <scope>NUCLEOTIDE SEQUENCE [LARGE SCALE GENOMIC DNA]</scope>
</reference>
<protein>
    <submittedName>
        <fullName evidence="2">Uncharacterized protein</fullName>
    </submittedName>
</protein>
<organism evidence="2 3">
    <name type="scientific">Urochloa decumbens</name>
    <dbReference type="NCBI Taxonomy" id="240449"/>
    <lineage>
        <taxon>Eukaryota</taxon>
        <taxon>Viridiplantae</taxon>
        <taxon>Streptophyta</taxon>
        <taxon>Embryophyta</taxon>
        <taxon>Tracheophyta</taxon>
        <taxon>Spermatophyta</taxon>
        <taxon>Magnoliopsida</taxon>
        <taxon>Liliopsida</taxon>
        <taxon>Poales</taxon>
        <taxon>Poaceae</taxon>
        <taxon>PACMAD clade</taxon>
        <taxon>Panicoideae</taxon>
        <taxon>Panicodae</taxon>
        <taxon>Paniceae</taxon>
        <taxon>Melinidinae</taxon>
        <taxon>Urochloa</taxon>
    </lineage>
</organism>
<dbReference type="AlphaFoldDB" id="A0ABC9ESY2"/>
<feature type="region of interest" description="Disordered" evidence="1">
    <location>
        <begin position="1"/>
        <end position="52"/>
    </location>
</feature>
<evidence type="ECO:0000313" key="3">
    <source>
        <dbReference type="Proteomes" id="UP001497457"/>
    </source>
</evidence>
<name>A0ABC9ESY2_9POAL</name>